<feature type="domain" description="Sulfatase N-terminal" evidence="7">
    <location>
        <begin position="60"/>
        <end position="374"/>
    </location>
</feature>
<evidence type="ECO:0000256" key="2">
    <source>
        <dbReference type="ARBA" id="ARBA00022723"/>
    </source>
</evidence>
<comment type="similarity">
    <text evidence="1">Belongs to the sulfatase family.</text>
</comment>
<dbReference type="InterPro" id="IPR050738">
    <property type="entry name" value="Sulfatase"/>
</dbReference>
<dbReference type="InterPro" id="IPR024607">
    <property type="entry name" value="Sulfatase_CS"/>
</dbReference>
<gene>
    <name evidence="9" type="primary">atsA_42</name>
    <name evidence="9" type="ORF">SV7mr_30640</name>
</gene>
<dbReference type="PANTHER" id="PTHR42693:SF53">
    <property type="entry name" value="ENDO-4-O-SULFATASE"/>
    <property type="match status" value="1"/>
</dbReference>
<evidence type="ECO:0000256" key="1">
    <source>
        <dbReference type="ARBA" id="ARBA00008779"/>
    </source>
</evidence>
<keyword evidence="4" id="KW-0106">Calcium</keyword>
<evidence type="ECO:0000256" key="4">
    <source>
        <dbReference type="ARBA" id="ARBA00022837"/>
    </source>
</evidence>
<keyword evidence="10" id="KW-1185">Reference proteome</keyword>
<dbReference type="Pfam" id="PF09244">
    <property type="entry name" value="Suc_Porlyase_C"/>
    <property type="match status" value="1"/>
</dbReference>
<protein>
    <submittedName>
        <fullName evidence="9">Arylsulfatase</fullName>
        <ecNumber evidence="9">3.1.6.1</ecNumber>
    </submittedName>
</protein>
<dbReference type="EMBL" id="CP036272">
    <property type="protein sequence ID" value="QDT60540.1"/>
    <property type="molecule type" value="Genomic_DNA"/>
</dbReference>
<evidence type="ECO:0000259" key="7">
    <source>
        <dbReference type="Pfam" id="PF00884"/>
    </source>
</evidence>
<dbReference type="OrthoDB" id="9762324at2"/>
<dbReference type="PROSITE" id="PS00523">
    <property type="entry name" value="SULFATASE_1"/>
    <property type="match status" value="1"/>
</dbReference>
<evidence type="ECO:0000256" key="6">
    <source>
        <dbReference type="SAM" id="Phobius"/>
    </source>
</evidence>
<dbReference type="EC" id="3.1.6.1" evidence="9"/>
<dbReference type="InterPro" id="IPR017850">
    <property type="entry name" value="Alkaline_phosphatase_core_sf"/>
</dbReference>
<feature type="domain" description="Sucrose phosphorylase C-terminal" evidence="8">
    <location>
        <begin position="510"/>
        <end position="550"/>
    </location>
</feature>
<dbReference type="SUPFAM" id="SSF53649">
    <property type="entry name" value="Alkaline phosphatase-like"/>
    <property type="match status" value="1"/>
</dbReference>
<evidence type="ECO:0000313" key="9">
    <source>
        <dbReference type="EMBL" id="QDT60540.1"/>
    </source>
</evidence>
<evidence type="ECO:0000313" key="10">
    <source>
        <dbReference type="Proteomes" id="UP000315003"/>
    </source>
</evidence>
<proteinExistence type="inferred from homology"/>
<reference evidence="9 10" key="1">
    <citation type="submission" date="2019-02" db="EMBL/GenBank/DDBJ databases">
        <title>Deep-cultivation of Planctomycetes and their phenomic and genomic characterization uncovers novel biology.</title>
        <authorList>
            <person name="Wiegand S."/>
            <person name="Jogler M."/>
            <person name="Boedeker C."/>
            <person name="Pinto D."/>
            <person name="Vollmers J."/>
            <person name="Rivas-Marin E."/>
            <person name="Kohn T."/>
            <person name="Peeters S.H."/>
            <person name="Heuer A."/>
            <person name="Rast P."/>
            <person name="Oberbeckmann S."/>
            <person name="Bunk B."/>
            <person name="Jeske O."/>
            <person name="Meyerdierks A."/>
            <person name="Storesund J.E."/>
            <person name="Kallscheuer N."/>
            <person name="Luecker S."/>
            <person name="Lage O.M."/>
            <person name="Pohl T."/>
            <person name="Merkel B.J."/>
            <person name="Hornburger P."/>
            <person name="Mueller R.-W."/>
            <person name="Bruemmer F."/>
            <person name="Labrenz M."/>
            <person name="Spormann A.M."/>
            <person name="Op den Camp H."/>
            <person name="Overmann J."/>
            <person name="Amann R."/>
            <person name="Jetten M.S.M."/>
            <person name="Mascher T."/>
            <person name="Medema M.H."/>
            <person name="Devos D.P."/>
            <person name="Kaster A.-K."/>
            <person name="Ovreas L."/>
            <person name="Rohde M."/>
            <person name="Galperin M.Y."/>
            <person name="Jogler C."/>
        </authorList>
    </citation>
    <scope>NUCLEOTIDE SEQUENCE [LARGE SCALE GENOMIC DNA]</scope>
    <source>
        <strain evidence="9 10">SV_7m_r</strain>
    </source>
</reference>
<evidence type="ECO:0000256" key="3">
    <source>
        <dbReference type="ARBA" id="ARBA00022801"/>
    </source>
</evidence>
<sequence length="637" mass="71102">MTVDPGQSLDESDHLGNSDNHYSAEPPVMNGRTRLASIFTFLAAVSVACASLVSAAGNQPNILLIQADDLGFDDLSINGNTCSRTPNIDQLAETSVRFSNFMVNSVCSPTRGSLLTGRDYWRTGGEGLHGCKEFLHLDERTFANAFQDAGYATGMWGKWHNGKADGYWPWDRGFDDGYYAKLYQYFPSSGYYNGYPKQVVHEGEWSPKVLTDYTIDFISRNKDNEKPFLAYLSFLTCHSTWNTPDRYRNKYLKDGQSDTFATLLGMLEFMDDQVGRVLEHLSDLGLDENTVVVFISDNGPNKGGSKNHKGADVLSEAEWALRNNHGFLGSKSKLWQNGIKSPLFVRWKGRYRPADVERLVTVTDVFPTLLDIASIELPRDNPALDGRSIKPYLEGDTKSLDEKRAVFTHWHPTWEGDHYDPLQDKTALDAAKQKMTLINEHYKLIQNEYAVPGSPKHRKGVILIDLKADPMERTNVAETHPQIVRTMQSELKLWFSDVVGSFHSFTPTVFQIGWNGKASSEVLAFGPSKTVGVKNTSHVATGWDAVGDHAEYRIHVHRAGTYNVSLKRLAKKNETTAVVVVSCNGKEVRSKLKHTSSQLLGAMHLDAGEHTLRVEIAAIESGEPSSLQIKALKFDRS</sequence>
<organism evidence="9 10">
    <name type="scientific">Stieleria bergensis</name>
    <dbReference type="NCBI Taxonomy" id="2528025"/>
    <lineage>
        <taxon>Bacteria</taxon>
        <taxon>Pseudomonadati</taxon>
        <taxon>Planctomycetota</taxon>
        <taxon>Planctomycetia</taxon>
        <taxon>Pirellulales</taxon>
        <taxon>Pirellulaceae</taxon>
        <taxon>Stieleria</taxon>
    </lineage>
</organism>
<feature type="transmembrane region" description="Helical" evidence="6">
    <location>
        <begin position="35"/>
        <end position="56"/>
    </location>
</feature>
<dbReference type="Proteomes" id="UP000315003">
    <property type="component" value="Chromosome"/>
</dbReference>
<dbReference type="Pfam" id="PF00884">
    <property type="entry name" value="Sulfatase"/>
    <property type="match status" value="1"/>
</dbReference>
<dbReference type="InterPro" id="IPR000917">
    <property type="entry name" value="Sulfatase_N"/>
</dbReference>
<dbReference type="InterPro" id="IPR015325">
    <property type="entry name" value="Suc_Porlyase_C"/>
</dbReference>
<feature type="region of interest" description="Disordered" evidence="5">
    <location>
        <begin position="1"/>
        <end position="26"/>
    </location>
</feature>
<keyword evidence="6" id="KW-0812">Transmembrane</keyword>
<keyword evidence="6" id="KW-1133">Transmembrane helix</keyword>
<accession>A0A517SWN6</accession>
<name>A0A517SWN6_9BACT</name>
<evidence type="ECO:0000259" key="8">
    <source>
        <dbReference type="Pfam" id="PF09244"/>
    </source>
</evidence>
<keyword evidence="2" id="KW-0479">Metal-binding</keyword>
<dbReference type="GO" id="GO:0046872">
    <property type="term" value="F:metal ion binding"/>
    <property type="evidence" value="ECO:0007669"/>
    <property type="project" value="UniProtKB-KW"/>
</dbReference>
<evidence type="ECO:0000256" key="5">
    <source>
        <dbReference type="SAM" id="MobiDB-lite"/>
    </source>
</evidence>
<dbReference type="Gene3D" id="2.60.120.260">
    <property type="entry name" value="Galactose-binding domain-like"/>
    <property type="match status" value="1"/>
</dbReference>
<dbReference type="AlphaFoldDB" id="A0A517SWN6"/>
<dbReference type="PANTHER" id="PTHR42693">
    <property type="entry name" value="ARYLSULFATASE FAMILY MEMBER"/>
    <property type="match status" value="1"/>
</dbReference>
<keyword evidence="6" id="KW-0472">Membrane</keyword>
<dbReference type="Gene3D" id="3.30.1120.10">
    <property type="match status" value="1"/>
</dbReference>
<keyword evidence="3 9" id="KW-0378">Hydrolase</keyword>
<dbReference type="Gene3D" id="3.40.720.10">
    <property type="entry name" value="Alkaline Phosphatase, subunit A"/>
    <property type="match status" value="1"/>
</dbReference>
<dbReference type="GO" id="GO:0004065">
    <property type="term" value="F:arylsulfatase activity"/>
    <property type="evidence" value="ECO:0007669"/>
    <property type="project" value="UniProtKB-EC"/>
</dbReference>